<dbReference type="Proteomes" id="UP000307768">
    <property type="component" value="Unassembled WGS sequence"/>
</dbReference>
<dbReference type="InterPro" id="IPR050086">
    <property type="entry name" value="MetN_ABC_transporter-like"/>
</dbReference>
<dbReference type="SUPFAM" id="SSF52540">
    <property type="entry name" value="P-loop containing nucleoside triphosphate hydrolases"/>
    <property type="match status" value="1"/>
</dbReference>
<dbReference type="PROSITE" id="PS50893">
    <property type="entry name" value="ABC_TRANSPORTER_2"/>
    <property type="match status" value="1"/>
</dbReference>
<dbReference type="InterPro" id="IPR018449">
    <property type="entry name" value="NIL_domain"/>
</dbReference>
<dbReference type="InterPro" id="IPR003439">
    <property type="entry name" value="ABC_transporter-like_ATP-bd"/>
</dbReference>
<evidence type="ECO:0000313" key="12">
    <source>
        <dbReference type="EMBL" id="KAA1424604.1"/>
    </source>
</evidence>
<evidence type="ECO:0000256" key="7">
    <source>
        <dbReference type="ARBA" id="ARBA00022970"/>
    </source>
</evidence>
<comment type="subunit">
    <text evidence="10">Homodimer. Forms a membrane-associated complex with FtsX.</text>
</comment>
<feature type="domain" description="ABC transporter" evidence="11">
    <location>
        <begin position="4"/>
        <end position="246"/>
    </location>
</feature>
<evidence type="ECO:0000313" key="13">
    <source>
        <dbReference type="Proteomes" id="UP000307768"/>
    </source>
</evidence>
<dbReference type="GO" id="GO:0005524">
    <property type="term" value="F:ATP binding"/>
    <property type="evidence" value="ECO:0007669"/>
    <property type="project" value="UniProtKB-KW"/>
</dbReference>
<evidence type="ECO:0000256" key="1">
    <source>
        <dbReference type="ARBA" id="ARBA00005417"/>
    </source>
</evidence>
<keyword evidence="4" id="KW-0547">Nucleotide-binding</keyword>
<evidence type="ECO:0000256" key="8">
    <source>
        <dbReference type="ARBA" id="ARBA00023136"/>
    </source>
</evidence>
<name>A0A5Q6S2K0_9ACTN</name>
<dbReference type="SMART" id="SM00930">
    <property type="entry name" value="NIL"/>
    <property type="match status" value="1"/>
</dbReference>
<dbReference type="AlphaFoldDB" id="A0A5Q6S2K0"/>
<keyword evidence="2" id="KW-0813">Transport</keyword>
<reference evidence="12 13" key="1">
    <citation type="submission" date="2019-09" db="EMBL/GenBank/DDBJ databases">
        <title>Mumia zhuanghuii sp. nov. isolated from the intestinal contents of plateau pika (Ochotona curzoniae) in the Qinghai-Tibet plateau of China.</title>
        <authorList>
            <person name="Tian Z."/>
        </authorList>
    </citation>
    <scope>NUCLEOTIDE SEQUENCE [LARGE SCALE GENOMIC DNA]</scope>
    <source>
        <strain evidence="13">350</strain>
    </source>
</reference>
<dbReference type="InterPro" id="IPR041701">
    <property type="entry name" value="MetN_ABC"/>
</dbReference>
<dbReference type="OrthoDB" id="9806471at2"/>
<dbReference type="InterPro" id="IPR045865">
    <property type="entry name" value="ACT-like_dom_sf"/>
</dbReference>
<gene>
    <name evidence="12" type="ORF">FE697_001360</name>
</gene>
<dbReference type="CDD" id="cd03258">
    <property type="entry name" value="ABC_MetN_methionine_transporter"/>
    <property type="match status" value="1"/>
</dbReference>
<dbReference type="RefSeq" id="WP_149767560.1">
    <property type="nucleotide sequence ID" value="NZ_VDFQ02000001.1"/>
</dbReference>
<dbReference type="Pfam" id="PF09383">
    <property type="entry name" value="NIL"/>
    <property type="match status" value="1"/>
</dbReference>
<dbReference type="SUPFAM" id="SSF55021">
    <property type="entry name" value="ACT-like"/>
    <property type="match status" value="1"/>
</dbReference>
<dbReference type="PANTHER" id="PTHR43166">
    <property type="entry name" value="AMINO ACID IMPORT ATP-BINDING PROTEIN"/>
    <property type="match status" value="1"/>
</dbReference>
<protein>
    <submittedName>
        <fullName evidence="12">ATP-binding cassette domain-containing protein</fullName>
    </submittedName>
</protein>
<evidence type="ECO:0000256" key="10">
    <source>
        <dbReference type="ARBA" id="ARBA00063837"/>
    </source>
</evidence>
<keyword evidence="6" id="KW-1278">Translocase</keyword>
<dbReference type="GO" id="GO:0016887">
    <property type="term" value="F:ATP hydrolysis activity"/>
    <property type="evidence" value="ECO:0007669"/>
    <property type="project" value="InterPro"/>
</dbReference>
<dbReference type="Gene3D" id="3.40.50.300">
    <property type="entry name" value="P-loop containing nucleotide triphosphate hydrolases"/>
    <property type="match status" value="1"/>
</dbReference>
<evidence type="ECO:0000256" key="4">
    <source>
        <dbReference type="ARBA" id="ARBA00022741"/>
    </source>
</evidence>
<evidence type="ECO:0000256" key="2">
    <source>
        <dbReference type="ARBA" id="ARBA00022448"/>
    </source>
</evidence>
<keyword evidence="7" id="KW-0029">Amino-acid transport</keyword>
<evidence type="ECO:0000256" key="9">
    <source>
        <dbReference type="ARBA" id="ARBA00054718"/>
    </source>
</evidence>
<keyword evidence="8" id="KW-0472">Membrane</keyword>
<dbReference type="Gene3D" id="3.30.70.260">
    <property type="match status" value="1"/>
</dbReference>
<evidence type="ECO:0000256" key="6">
    <source>
        <dbReference type="ARBA" id="ARBA00022967"/>
    </source>
</evidence>
<evidence type="ECO:0000256" key="3">
    <source>
        <dbReference type="ARBA" id="ARBA00022475"/>
    </source>
</evidence>
<organism evidence="12 13">
    <name type="scientific">Mumia zhuanghuii</name>
    <dbReference type="NCBI Taxonomy" id="2585211"/>
    <lineage>
        <taxon>Bacteria</taxon>
        <taxon>Bacillati</taxon>
        <taxon>Actinomycetota</taxon>
        <taxon>Actinomycetes</taxon>
        <taxon>Propionibacteriales</taxon>
        <taxon>Nocardioidaceae</taxon>
        <taxon>Mumia</taxon>
    </lineage>
</organism>
<dbReference type="GO" id="GO:0005886">
    <property type="term" value="C:plasma membrane"/>
    <property type="evidence" value="ECO:0007669"/>
    <property type="project" value="UniProtKB-ARBA"/>
</dbReference>
<dbReference type="InterPro" id="IPR017871">
    <property type="entry name" value="ABC_transporter-like_CS"/>
</dbReference>
<dbReference type="SMART" id="SM00382">
    <property type="entry name" value="AAA"/>
    <property type="match status" value="1"/>
</dbReference>
<sequence length="342" mass="37114">MPLVELRDVTKVFPAASRHGSPVRAIDGVDLDVEAGDVYGIVGYSGAGKSTLIRLVNALETATSGSIRVDGTEITGLSERRLQHVRRGIGMIFQQFNLLRSRTVYGNVIYPLQVAGVGKDEAHARVAELLQFVGLAEKAHTYTDQLSGGQKQRVGIARALATSPKLLLADESTSALDPETTQEVLALLRRVNEELGITIMVITHEMEVVKSIADKVAVMEGGRIVERGAVFDVFSDPQAQVTRRFVSTIVDDLPDDEALARLRARHPGRFVRLAFRDPAVRQADVYAELVRRGVVFELVHGGIEDIGGRTFGNLTLALDGADADVDDALTAIRSRIDARELA</sequence>
<dbReference type="EMBL" id="VDFQ02000001">
    <property type="protein sequence ID" value="KAA1424604.1"/>
    <property type="molecule type" value="Genomic_DNA"/>
</dbReference>
<comment type="similarity">
    <text evidence="1">Belongs to the ABC transporter superfamily.</text>
</comment>
<dbReference type="InterPro" id="IPR003593">
    <property type="entry name" value="AAA+_ATPase"/>
</dbReference>
<comment type="function">
    <text evidence="9">Part of the ABC transporter FtsEX involved in cellular division. Has ATPase activity.</text>
</comment>
<dbReference type="Pfam" id="PF00005">
    <property type="entry name" value="ABC_tran"/>
    <property type="match status" value="1"/>
</dbReference>
<keyword evidence="3" id="KW-1003">Cell membrane</keyword>
<evidence type="ECO:0000259" key="11">
    <source>
        <dbReference type="PROSITE" id="PS50893"/>
    </source>
</evidence>
<dbReference type="InterPro" id="IPR027417">
    <property type="entry name" value="P-loop_NTPase"/>
</dbReference>
<dbReference type="FunFam" id="3.40.50.300:FF:000056">
    <property type="entry name" value="Cell division ATP-binding protein FtsE"/>
    <property type="match status" value="1"/>
</dbReference>
<proteinExistence type="inferred from homology"/>
<comment type="caution">
    <text evidence="12">The sequence shown here is derived from an EMBL/GenBank/DDBJ whole genome shotgun (WGS) entry which is preliminary data.</text>
</comment>
<dbReference type="GO" id="GO:0006865">
    <property type="term" value="P:amino acid transport"/>
    <property type="evidence" value="ECO:0007669"/>
    <property type="project" value="UniProtKB-KW"/>
</dbReference>
<evidence type="ECO:0000256" key="5">
    <source>
        <dbReference type="ARBA" id="ARBA00022840"/>
    </source>
</evidence>
<dbReference type="PANTHER" id="PTHR43166:SF30">
    <property type="entry name" value="METHIONINE IMPORT ATP-BINDING PROTEIN METN"/>
    <property type="match status" value="1"/>
</dbReference>
<dbReference type="PROSITE" id="PS00211">
    <property type="entry name" value="ABC_TRANSPORTER_1"/>
    <property type="match status" value="1"/>
</dbReference>
<accession>A0A5Q6S2K0</accession>
<keyword evidence="5 12" id="KW-0067">ATP-binding</keyword>